<dbReference type="CDD" id="cd04301">
    <property type="entry name" value="NAT_SF"/>
    <property type="match status" value="1"/>
</dbReference>
<evidence type="ECO:0000313" key="3">
    <source>
        <dbReference type="Proteomes" id="UP000001982"/>
    </source>
</evidence>
<dbReference type="InterPro" id="IPR016181">
    <property type="entry name" value="Acyl_CoA_acyltransferase"/>
</dbReference>
<dbReference type="Pfam" id="PF13673">
    <property type="entry name" value="Acetyltransf_10"/>
    <property type="match status" value="1"/>
</dbReference>
<dbReference type="InterPro" id="IPR000182">
    <property type="entry name" value="GNAT_dom"/>
</dbReference>
<evidence type="ECO:0000259" key="1">
    <source>
        <dbReference type="PROSITE" id="PS51186"/>
    </source>
</evidence>
<proteinExistence type="predicted"/>
<feature type="domain" description="N-acetyltransferase" evidence="1">
    <location>
        <begin position="2"/>
        <end position="154"/>
    </location>
</feature>
<accession>Q12I94</accession>
<dbReference type="AlphaFoldDB" id="Q12I94"/>
<reference evidence="2 3" key="1">
    <citation type="submission" date="2006-03" db="EMBL/GenBank/DDBJ databases">
        <title>Complete sequence of Shewanella denitrificans OS217.</title>
        <authorList>
            <consortium name="US DOE Joint Genome Institute"/>
            <person name="Copeland A."/>
            <person name="Lucas S."/>
            <person name="Lapidus A."/>
            <person name="Barry K."/>
            <person name="Detter J.C."/>
            <person name="Glavina del Rio T."/>
            <person name="Hammon N."/>
            <person name="Israni S."/>
            <person name="Dalin E."/>
            <person name="Tice H."/>
            <person name="Pitluck S."/>
            <person name="Brettin T."/>
            <person name="Bruce D."/>
            <person name="Han C."/>
            <person name="Tapia R."/>
            <person name="Gilna P."/>
            <person name="Kiss H."/>
            <person name="Schmutz J."/>
            <person name="Larimer F."/>
            <person name="Land M."/>
            <person name="Hauser L."/>
            <person name="Kyrpides N."/>
            <person name="Lykidis A."/>
            <person name="Richardson P."/>
        </authorList>
    </citation>
    <scope>NUCLEOTIDE SEQUENCE [LARGE SCALE GENOMIC DNA]</scope>
    <source>
        <strain evidence="3">OS217 / ATCC BAA-1090 / DSM 15013</strain>
    </source>
</reference>
<dbReference type="PROSITE" id="PS51186">
    <property type="entry name" value="GNAT"/>
    <property type="match status" value="1"/>
</dbReference>
<dbReference type="SUPFAM" id="SSF55729">
    <property type="entry name" value="Acyl-CoA N-acyltransferases (Nat)"/>
    <property type="match status" value="1"/>
</dbReference>
<dbReference type="eggNOG" id="COG0456">
    <property type="taxonomic scope" value="Bacteria"/>
</dbReference>
<dbReference type="HOGENOM" id="CLU_087351_0_1_6"/>
<gene>
    <name evidence="2" type="ordered locus">Sden_3557</name>
</gene>
<dbReference type="PANTHER" id="PTHR43451">
    <property type="entry name" value="ACETYLTRANSFERASE (GNAT) FAMILY PROTEIN"/>
    <property type="match status" value="1"/>
</dbReference>
<sequence>MLSIRKFQHGDESELRDIFFNTVRKVNSKDYSEIQVNAWAPDEYDPAAWQLRIRAINPFVAMLDSDIVGYADIQDDGYIDHFFCHWNYQGQGVGKALMHALVTAGQQKGLARFYAHASITAKPFFEHFGFQVVKCQQVEIRGQTLTNYVMEKLV</sequence>
<dbReference type="Proteomes" id="UP000001982">
    <property type="component" value="Chromosome"/>
</dbReference>
<name>Q12I94_SHEDO</name>
<dbReference type="OrthoDB" id="5355033at2"/>
<dbReference type="RefSeq" id="WP_011497972.1">
    <property type="nucleotide sequence ID" value="NC_007954.1"/>
</dbReference>
<dbReference type="GO" id="GO:0016747">
    <property type="term" value="F:acyltransferase activity, transferring groups other than amino-acyl groups"/>
    <property type="evidence" value="ECO:0007669"/>
    <property type="project" value="InterPro"/>
</dbReference>
<dbReference type="Gene3D" id="3.40.630.30">
    <property type="match status" value="1"/>
</dbReference>
<organism evidence="2 3">
    <name type="scientific">Shewanella denitrificans (strain OS217 / ATCC BAA-1090 / DSM 15013)</name>
    <dbReference type="NCBI Taxonomy" id="318161"/>
    <lineage>
        <taxon>Bacteria</taxon>
        <taxon>Pseudomonadati</taxon>
        <taxon>Pseudomonadota</taxon>
        <taxon>Gammaproteobacteria</taxon>
        <taxon>Alteromonadales</taxon>
        <taxon>Shewanellaceae</taxon>
        <taxon>Shewanella</taxon>
    </lineage>
</organism>
<keyword evidence="3" id="KW-1185">Reference proteome</keyword>
<dbReference type="KEGG" id="sdn:Sden_3557"/>
<dbReference type="InterPro" id="IPR052564">
    <property type="entry name" value="N-acetyltrans/Recomb-assoc"/>
</dbReference>
<dbReference type="STRING" id="318161.Sden_3557"/>
<protein>
    <submittedName>
        <fullName evidence="2">Acetyltransferase, GNAT family</fullName>
    </submittedName>
</protein>
<evidence type="ECO:0000313" key="2">
    <source>
        <dbReference type="EMBL" id="ABE56832.1"/>
    </source>
</evidence>
<dbReference type="EMBL" id="CP000302">
    <property type="protein sequence ID" value="ABE56832.1"/>
    <property type="molecule type" value="Genomic_DNA"/>
</dbReference>
<keyword evidence="2" id="KW-0808">Transferase</keyword>
<dbReference type="PANTHER" id="PTHR43451:SF1">
    <property type="entry name" value="ACETYLTRANSFERASE"/>
    <property type="match status" value="1"/>
</dbReference>